<comment type="caution">
    <text evidence="3">The sequence shown here is derived from an EMBL/GenBank/DDBJ whole genome shotgun (WGS) entry which is preliminary data.</text>
</comment>
<organism evidence="3 4">
    <name type="scientific">Goodea atripinnis</name>
    <dbReference type="NCBI Taxonomy" id="208336"/>
    <lineage>
        <taxon>Eukaryota</taxon>
        <taxon>Metazoa</taxon>
        <taxon>Chordata</taxon>
        <taxon>Craniata</taxon>
        <taxon>Vertebrata</taxon>
        <taxon>Euteleostomi</taxon>
        <taxon>Actinopterygii</taxon>
        <taxon>Neopterygii</taxon>
        <taxon>Teleostei</taxon>
        <taxon>Neoteleostei</taxon>
        <taxon>Acanthomorphata</taxon>
        <taxon>Ovalentaria</taxon>
        <taxon>Atherinomorphae</taxon>
        <taxon>Cyprinodontiformes</taxon>
        <taxon>Goodeidae</taxon>
        <taxon>Goodea</taxon>
    </lineage>
</organism>
<keyword evidence="2" id="KW-0812">Transmembrane</keyword>
<comment type="similarity">
    <text evidence="1">Belongs to the SCAR/WAVE family.</text>
</comment>
<dbReference type="PANTHER" id="PTHR12902">
    <property type="entry name" value="WASP-1"/>
    <property type="match status" value="1"/>
</dbReference>
<evidence type="ECO:0000256" key="2">
    <source>
        <dbReference type="SAM" id="Phobius"/>
    </source>
</evidence>
<dbReference type="Gene3D" id="6.10.280.150">
    <property type="match status" value="1"/>
</dbReference>
<sequence length="180" mass="20382">MSAFLVSNVLAFLSQQNQSSSSREEISPSKVISSANLKMCHYGKHAENVFGELFNEANTFYTRANSLQDRIDRLAVKVTQLDSSVEEGQFTEKPPVAFLFWFVFLQFYYSHFLLTDFYLGSCCFIVSLHDMNMRKAFRGSAVQDQQVLSKGSTPSSVEEMYDGCDKPPPLGTLTDYRCCK</sequence>
<name>A0ABV0NIJ6_9TELE</name>
<dbReference type="InterPro" id="IPR028288">
    <property type="entry name" value="SCAR/WAVE_fam"/>
</dbReference>
<reference evidence="3 4" key="1">
    <citation type="submission" date="2021-06" db="EMBL/GenBank/DDBJ databases">
        <authorList>
            <person name="Palmer J.M."/>
        </authorList>
    </citation>
    <scope>NUCLEOTIDE SEQUENCE [LARGE SCALE GENOMIC DNA]</scope>
    <source>
        <strain evidence="3 4">GA_2019</strain>
        <tissue evidence="3">Muscle</tissue>
    </source>
</reference>
<keyword evidence="4" id="KW-1185">Reference proteome</keyword>
<dbReference type="EMBL" id="JAHRIO010040411">
    <property type="protein sequence ID" value="MEQ2171199.1"/>
    <property type="molecule type" value="Genomic_DNA"/>
</dbReference>
<protein>
    <submittedName>
        <fullName evidence="3">Uncharacterized protein</fullName>
    </submittedName>
</protein>
<keyword evidence="2" id="KW-1133">Transmembrane helix</keyword>
<evidence type="ECO:0000256" key="1">
    <source>
        <dbReference type="ARBA" id="ARBA00006993"/>
    </source>
</evidence>
<gene>
    <name evidence="3" type="ORF">GOODEAATRI_008192</name>
</gene>
<proteinExistence type="inferred from homology"/>
<keyword evidence="2" id="KW-0472">Membrane</keyword>
<dbReference type="Proteomes" id="UP001476798">
    <property type="component" value="Unassembled WGS sequence"/>
</dbReference>
<dbReference type="PANTHER" id="PTHR12902:SF7">
    <property type="entry name" value="ACTIN-BINDING PROTEIN WASF3"/>
    <property type="match status" value="1"/>
</dbReference>
<evidence type="ECO:0000313" key="3">
    <source>
        <dbReference type="EMBL" id="MEQ2171199.1"/>
    </source>
</evidence>
<feature type="transmembrane region" description="Helical" evidence="2">
    <location>
        <begin position="98"/>
        <end position="128"/>
    </location>
</feature>
<evidence type="ECO:0000313" key="4">
    <source>
        <dbReference type="Proteomes" id="UP001476798"/>
    </source>
</evidence>
<accession>A0ABV0NIJ6</accession>
<dbReference type="Gene3D" id="1.20.5.340">
    <property type="match status" value="1"/>
</dbReference>